<accession>A0AC11BHI6</accession>
<organism evidence="1">
    <name type="scientific">Ovis aries</name>
    <name type="common">Sheep</name>
    <dbReference type="NCBI Taxonomy" id="9940"/>
    <lineage>
        <taxon>Eukaryota</taxon>
        <taxon>Metazoa</taxon>
        <taxon>Chordata</taxon>
        <taxon>Craniata</taxon>
        <taxon>Vertebrata</taxon>
        <taxon>Euteleostomi</taxon>
        <taxon>Mammalia</taxon>
        <taxon>Eutheria</taxon>
        <taxon>Laurasiatheria</taxon>
        <taxon>Artiodactyla</taxon>
        <taxon>Ruminantia</taxon>
        <taxon>Pecora</taxon>
        <taxon>Bovidae</taxon>
        <taxon>Caprinae</taxon>
        <taxon>Ovis</taxon>
    </lineage>
</organism>
<protein>
    <submittedName>
        <fullName evidence="1">Uncharacterized protein</fullName>
    </submittedName>
</protein>
<reference evidence="1" key="3">
    <citation type="submission" date="2025-09" db="UniProtKB">
        <authorList>
            <consortium name="Ensembl"/>
        </authorList>
    </citation>
    <scope>IDENTIFICATION</scope>
</reference>
<name>A0AC11BHI6_SHEEP</name>
<proteinExistence type="predicted"/>
<dbReference type="Ensembl" id="ENSOART00020018174.2">
    <property type="protein sequence ID" value="ENSOARP00020015021.2"/>
    <property type="gene ID" value="ENSOARG00020011941.2"/>
</dbReference>
<reference evidence="1" key="1">
    <citation type="submission" date="2020-11" db="EMBL/GenBank/DDBJ databases">
        <authorList>
            <person name="Davenport K.M."/>
            <person name="Bickhart D.M."/>
            <person name="Smith T.P.L."/>
            <person name="Murdoch B.M."/>
            <person name="Rosen B.D."/>
        </authorList>
    </citation>
    <scope>NUCLEOTIDE SEQUENCE [LARGE SCALE GENOMIC DNA]</scope>
    <source>
        <strain evidence="1">OAR_USU_Benz2616</strain>
    </source>
</reference>
<sequence length="135" mass="14107">VEDDAATREEGVPVAVHQHALHDRLRQVPGPGTGAAHLPLGTPARLASPRGGTAVAPAASPHTRGAGSRPETNAKQTSPRVTAKQPRAPRVHRAETLPLQDSPGTFKWFTRACTTNQRSPCAHTPVSLATGGIKV</sequence>
<evidence type="ECO:0000313" key="1">
    <source>
        <dbReference type="Ensembl" id="ENSOARP00020015021.2"/>
    </source>
</evidence>
<reference evidence="1" key="2">
    <citation type="submission" date="2025-08" db="UniProtKB">
        <authorList>
            <consortium name="Ensembl"/>
        </authorList>
    </citation>
    <scope>IDENTIFICATION</scope>
</reference>